<accession>A0A9P8IDE9</accession>
<dbReference type="CDD" id="cd18808">
    <property type="entry name" value="SF1_C_Upf1"/>
    <property type="match status" value="1"/>
</dbReference>
<dbReference type="Pfam" id="PF25396">
    <property type="entry name" value="ZNFX1"/>
    <property type="match status" value="1"/>
</dbReference>
<feature type="domain" description="ZNFX1" evidence="5">
    <location>
        <begin position="107"/>
        <end position="192"/>
    </location>
</feature>
<dbReference type="PANTHER" id="PTHR10887:SF341">
    <property type="entry name" value="NFX1-TYPE ZINC FINGER-CONTAINING PROTEIN 1"/>
    <property type="match status" value="1"/>
</dbReference>
<keyword evidence="1" id="KW-0347">Helicase</keyword>
<dbReference type="InterPro" id="IPR057373">
    <property type="entry name" value="ZNFX1"/>
</dbReference>
<evidence type="ECO:0008006" key="8">
    <source>
        <dbReference type="Google" id="ProtNLM"/>
    </source>
</evidence>
<evidence type="ECO:0000256" key="2">
    <source>
        <dbReference type="SAM" id="MobiDB-lite"/>
    </source>
</evidence>
<dbReference type="InterPro" id="IPR041677">
    <property type="entry name" value="DNA2/NAM7_AAA_11"/>
</dbReference>
<feature type="domain" description="DNA2/NAM7 helicase helicase" evidence="3">
    <location>
        <begin position="287"/>
        <end position="662"/>
    </location>
</feature>
<feature type="domain" description="DNA2/NAM7 helicase-like C-terminal" evidence="4">
    <location>
        <begin position="678"/>
        <end position="862"/>
    </location>
</feature>
<dbReference type="Gene3D" id="3.40.50.300">
    <property type="entry name" value="P-loop containing nucleotide triphosphate hydrolases"/>
    <property type="match status" value="3"/>
</dbReference>
<dbReference type="InterPro" id="IPR041679">
    <property type="entry name" value="DNA2/NAM7-like_C"/>
</dbReference>
<dbReference type="GO" id="GO:0004386">
    <property type="term" value="F:helicase activity"/>
    <property type="evidence" value="ECO:0007669"/>
    <property type="project" value="InterPro"/>
</dbReference>
<dbReference type="Proteomes" id="UP000750711">
    <property type="component" value="Unassembled WGS sequence"/>
</dbReference>
<evidence type="ECO:0000313" key="7">
    <source>
        <dbReference type="Proteomes" id="UP000750711"/>
    </source>
</evidence>
<dbReference type="Pfam" id="PF13087">
    <property type="entry name" value="AAA_12"/>
    <property type="match status" value="1"/>
</dbReference>
<evidence type="ECO:0000259" key="3">
    <source>
        <dbReference type="Pfam" id="PF13086"/>
    </source>
</evidence>
<evidence type="ECO:0000256" key="1">
    <source>
        <dbReference type="ARBA" id="ARBA00022806"/>
    </source>
</evidence>
<evidence type="ECO:0000313" key="6">
    <source>
        <dbReference type="EMBL" id="KAH0553251.1"/>
    </source>
</evidence>
<feature type="region of interest" description="Disordered" evidence="2">
    <location>
        <begin position="936"/>
        <end position="1008"/>
    </location>
</feature>
<sequence length="1048" mass="117021">MSPVPANEALRSYWRNVPAVQSGSSEAWLSKPEVPTTSEILNIAGDQFVDIPDNKIDGPWPSKEDYIGTHYELLREDAVAPLRDAVAEVKENPRMKDNSDICIYDNATRVVISLARAGKRISWQQSKRLIPGTLVALTPADDMFAENCVIATIAARPLAGIEQNPPEVDIFFANPEDTQINPLRKWVMVEARTGYYEAYRYNLLALQRLMIERYVSRIEIRVCAHSLVRFPLSENLMKLTKVCDAPKYIKENPYLDLSRVLDSGRAQVPLENVHVLSEWPDINSTTLDESQVSALRSMLTRELAIVHGPPGTGKTFVSVLALKAILGNMSDEAPPVIVTAQTNHALDQLLRHIAVFEPNFIRLGRRTMDQDVIKNRTLHEVRKTTSTPKIPGGLRGSAMRRLKDLTKSMTTILTPLRQKEPLSPELLRNLNIISDAQCESFRRGAEEWVRIVDGNRPPGPMASWLGDSLLPVNNYHEPEDFGFEVEDADLEFERLGELEAEAPGHAADDEESDALKGTWFHLQVHYQGEQSPAAEMAIQRALGMADMWEIPDHMRGAVYNYLWKKAVSILETSFRAKAKDYMKAVGQLKLGKWELDSMVLQNAKVVGMTITGLSKYRGLVASLKPRIVMVEEAAETLEGLVMSACMESVEHLIIVGDHKQLRGHCSIQQLEVAPFNLGISMFERLILNEVEYSELTRQRRMIPEIRKLLNPIYKNLSDHPSVLNHPDVPGMGGINSFFLTHQFPELTDNNVSRCNKSECDMIVGFFDYLVLNGVKPDDITVLTFYTGQRKMILRALKGHANLQGQFFKVATVDSYQGEENKIILLSLVRSNSYNEIGFLSIENRVCVALSRAQQGFYLFGNSSNLRTNSLWRNVLDIMNKGSKRLGSKLPLTCKKHGNQIRVYDPTGAAVADAELCNQAKAWEVESQMALMDVNDHEQSDKTGPLPHSLKPPRSLGTHSEILSPEAPNGLGPAATLASREPRIFPGGDNDGGEAQDKWRTDSDADTPAVRRVWREIVSTATLAPVKPLRANSAKEAPCSHVLVPSLLD</sequence>
<dbReference type="SUPFAM" id="SSF52540">
    <property type="entry name" value="P-loop containing nucleoside triphosphate hydrolases"/>
    <property type="match status" value="1"/>
</dbReference>
<reference evidence="6" key="1">
    <citation type="submission" date="2021-03" db="EMBL/GenBank/DDBJ databases">
        <title>Comparative genomics and phylogenomic investigation of the class Geoglossomycetes provide insights into ecological specialization and systematics.</title>
        <authorList>
            <person name="Melie T."/>
            <person name="Pirro S."/>
            <person name="Miller A.N."/>
            <person name="Quandt A."/>
        </authorList>
    </citation>
    <scope>NUCLEOTIDE SEQUENCE</scope>
    <source>
        <strain evidence="6">CAQ_001_2017</strain>
    </source>
</reference>
<organism evidence="6 7">
    <name type="scientific">Trichoglossum hirsutum</name>
    <dbReference type="NCBI Taxonomy" id="265104"/>
    <lineage>
        <taxon>Eukaryota</taxon>
        <taxon>Fungi</taxon>
        <taxon>Dikarya</taxon>
        <taxon>Ascomycota</taxon>
        <taxon>Pezizomycotina</taxon>
        <taxon>Geoglossomycetes</taxon>
        <taxon>Geoglossales</taxon>
        <taxon>Geoglossaceae</taxon>
        <taxon>Trichoglossum</taxon>
    </lineage>
</organism>
<dbReference type="PANTHER" id="PTHR10887">
    <property type="entry name" value="DNA2/NAM7 HELICASE FAMILY"/>
    <property type="match status" value="1"/>
</dbReference>
<dbReference type="AlphaFoldDB" id="A0A9P8IDE9"/>
<proteinExistence type="predicted"/>
<dbReference type="FunFam" id="3.40.50.300:FF:001366">
    <property type="entry name" value="ATP binding protein, putative"/>
    <property type="match status" value="1"/>
</dbReference>
<dbReference type="GO" id="GO:0031048">
    <property type="term" value="P:regulatory ncRNA-mediated heterochromatin formation"/>
    <property type="evidence" value="ECO:0007669"/>
    <property type="project" value="TreeGrafter"/>
</dbReference>
<gene>
    <name evidence="6" type="ORF">GP486_006591</name>
</gene>
<keyword evidence="1" id="KW-0547">Nucleotide-binding</keyword>
<dbReference type="InterPro" id="IPR047187">
    <property type="entry name" value="SF1_C_Upf1"/>
</dbReference>
<dbReference type="InterPro" id="IPR045055">
    <property type="entry name" value="DNA2/NAM7-like"/>
</dbReference>
<dbReference type="EMBL" id="JAGHQM010001529">
    <property type="protein sequence ID" value="KAH0553251.1"/>
    <property type="molecule type" value="Genomic_DNA"/>
</dbReference>
<comment type="caution">
    <text evidence="6">The sequence shown here is derived from an EMBL/GenBank/DDBJ whole genome shotgun (WGS) entry which is preliminary data.</text>
</comment>
<keyword evidence="1" id="KW-0378">Hydrolase</keyword>
<evidence type="ECO:0000259" key="5">
    <source>
        <dbReference type="Pfam" id="PF25396"/>
    </source>
</evidence>
<keyword evidence="1" id="KW-0067">ATP-binding</keyword>
<dbReference type="GO" id="GO:0031380">
    <property type="term" value="C:nuclear RNA-directed RNA polymerase complex"/>
    <property type="evidence" value="ECO:0007669"/>
    <property type="project" value="TreeGrafter"/>
</dbReference>
<keyword evidence="7" id="KW-1185">Reference proteome</keyword>
<protein>
    <recommendedName>
        <fullName evidence="8">Helicase required for RNAi-mediated heterochromatin assembly 1</fullName>
    </recommendedName>
</protein>
<evidence type="ECO:0000259" key="4">
    <source>
        <dbReference type="Pfam" id="PF13087"/>
    </source>
</evidence>
<dbReference type="InterPro" id="IPR027417">
    <property type="entry name" value="P-loop_NTPase"/>
</dbReference>
<name>A0A9P8IDE9_9PEZI</name>
<dbReference type="Pfam" id="PF13086">
    <property type="entry name" value="AAA_11"/>
    <property type="match status" value="1"/>
</dbReference>